<organism evidence="6 7">
    <name type="scientific">Zhihengliuella alba</name>
    <dbReference type="NCBI Taxonomy" id="547018"/>
    <lineage>
        <taxon>Bacteria</taxon>
        <taxon>Bacillati</taxon>
        <taxon>Actinomycetota</taxon>
        <taxon>Actinomycetes</taxon>
        <taxon>Micrococcales</taxon>
        <taxon>Micrococcaceae</taxon>
        <taxon>Zhihengliuella</taxon>
    </lineage>
</organism>
<dbReference type="PRINTS" id="PR00036">
    <property type="entry name" value="HTHLACI"/>
</dbReference>
<evidence type="ECO:0000313" key="6">
    <source>
        <dbReference type="EMBL" id="GAA3700601.1"/>
    </source>
</evidence>
<dbReference type="Proteomes" id="UP001501536">
    <property type="component" value="Unassembled WGS sequence"/>
</dbReference>
<dbReference type="InterPro" id="IPR046335">
    <property type="entry name" value="LacI/GalR-like_sensor"/>
</dbReference>
<dbReference type="EMBL" id="BAABCJ010000002">
    <property type="protein sequence ID" value="GAA3700601.1"/>
    <property type="molecule type" value="Genomic_DNA"/>
</dbReference>
<dbReference type="SUPFAM" id="SSF47413">
    <property type="entry name" value="lambda repressor-like DNA-binding domains"/>
    <property type="match status" value="1"/>
</dbReference>
<evidence type="ECO:0000256" key="2">
    <source>
        <dbReference type="ARBA" id="ARBA00023125"/>
    </source>
</evidence>
<feature type="domain" description="HTH lacI-type" evidence="4">
    <location>
        <begin position="12"/>
        <end position="66"/>
    </location>
</feature>
<dbReference type="PANTHER" id="PTHR30146">
    <property type="entry name" value="LACI-RELATED TRANSCRIPTIONAL REPRESSOR"/>
    <property type="match status" value="1"/>
</dbReference>
<evidence type="ECO:0000256" key="1">
    <source>
        <dbReference type="ARBA" id="ARBA00023015"/>
    </source>
</evidence>
<dbReference type="CDD" id="cd06267">
    <property type="entry name" value="PBP1_LacI_sugar_binding-like"/>
    <property type="match status" value="1"/>
</dbReference>
<dbReference type="InterPro" id="IPR010982">
    <property type="entry name" value="Lambda_DNA-bd_dom_sf"/>
</dbReference>
<proteinExistence type="predicted"/>
<dbReference type="Gene3D" id="1.10.260.40">
    <property type="entry name" value="lambda repressor-like DNA-binding domains"/>
    <property type="match status" value="1"/>
</dbReference>
<sequence length="341" mass="35646">MTAGRGTRPSAATVEQVAERAGVSRSTVSRVVNGGSRVSPAALAAVRAAIEELDYVPNRAARSLASRQTHAIALVVPEDTNRFFGDPFFAAIVAGINAAITDSDYVLNLFIASNDPGSKTTRYLTGGNVDGAIVVSHHTADTFVNRIAEAVPLVFGGRPAVPRDAYYYVDVDNVAGGRLATRHLIDAGHRRIATIAGPGTMPAGEDRLLGFRSELADAGLEPFAVESGGFTAEGGAAAALHLLQEHPGARPDAIFAASDLMARGAVRALASVGVRVPEDIAVIGFDDSPVAVAERPYLTTVRQPSRRQGEAITEVLLARLAGAEPQHATILDCELVPRETA</sequence>
<keyword evidence="3" id="KW-0804">Transcription</keyword>
<dbReference type="Pfam" id="PF13377">
    <property type="entry name" value="Peripla_BP_3"/>
    <property type="match status" value="1"/>
</dbReference>
<dbReference type="Gene3D" id="3.40.50.2300">
    <property type="match status" value="2"/>
</dbReference>
<keyword evidence="2 6" id="KW-0238">DNA-binding</keyword>
<dbReference type="PROSITE" id="PS50932">
    <property type="entry name" value="HTH_LACI_2"/>
    <property type="match status" value="1"/>
</dbReference>
<dbReference type="PANTHER" id="PTHR30146:SF109">
    <property type="entry name" value="HTH-TYPE TRANSCRIPTIONAL REGULATOR GALS"/>
    <property type="match status" value="1"/>
</dbReference>
<name>A0ABP7D8A3_9MICC</name>
<gene>
    <name evidence="6" type="ORF">GCM10022377_12380</name>
</gene>
<accession>A0ABP7D8A3</accession>
<protein>
    <submittedName>
        <fullName evidence="6">LacI family DNA-binding transcriptional regulator</fullName>
    </submittedName>
</protein>
<evidence type="ECO:0000313" key="7">
    <source>
        <dbReference type="Proteomes" id="UP001501536"/>
    </source>
</evidence>
<feature type="domain" description="HTH cro/C1-type" evidence="5">
    <location>
        <begin position="13"/>
        <end position="56"/>
    </location>
</feature>
<dbReference type="InterPro" id="IPR000843">
    <property type="entry name" value="HTH_LacI"/>
</dbReference>
<comment type="caution">
    <text evidence="6">The sequence shown here is derived from an EMBL/GenBank/DDBJ whole genome shotgun (WGS) entry which is preliminary data.</text>
</comment>
<evidence type="ECO:0000259" key="4">
    <source>
        <dbReference type="PROSITE" id="PS50932"/>
    </source>
</evidence>
<dbReference type="PROSITE" id="PS50943">
    <property type="entry name" value="HTH_CROC1"/>
    <property type="match status" value="1"/>
</dbReference>
<dbReference type="InterPro" id="IPR028082">
    <property type="entry name" value="Peripla_BP_I"/>
</dbReference>
<dbReference type="SUPFAM" id="SSF53822">
    <property type="entry name" value="Periplasmic binding protein-like I"/>
    <property type="match status" value="1"/>
</dbReference>
<dbReference type="InterPro" id="IPR001387">
    <property type="entry name" value="Cro/C1-type_HTH"/>
</dbReference>
<keyword evidence="7" id="KW-1185">Reference proteome</keyword>
<dbReference type="Pfam" id="PF00356">
    <property type="entry name" value="LacI"/>
    <property type="match status" value="1"/>
</dbReference>
<evidence type="ECO:0000256" key="3">
    <source>
        <dbReference type="ARBA" id="ARBA00023163"/>
    </source>
</evidence>
<keyword evidence="1" id="KW-0805">Transcription regulation</keyword>
<dbReference type="SMART" id="SM00354">
    <property type="entry name" value="HTH_LACI"/>
    <property type="match status" value="1"/>
</dbReference>
<dbReference type="RefSeq" id="WP_344881610.1">
    <property type="nucleotide sequence ID" value="NZ_BAABCJ010000002.1"/>
</dbReference>
<dbReference type="CDD" id="cd01392">
    <property type="entry name" value="HTH_LacI"/>
    <property type="match status" value="1"/>
</dbReference>
<reference evidence="7" key="1">
    <citation type="journal article" date="2019" name="Int. J. Syst. Evol. Microbiol.">
        <title>The Global Catalogue of Microorganisms (GCM) 10K type strain sequencing project: providing services to taxonomists for standard genome sequencing and annotation.</title>
        <authorList>
            <consortium name="The Broad Institute Genomics Platform"/>
            <consortium name="The Broad Institute Genome Sequencing Center for Infectious Disease"/>
            <person name="Wu L."/>
            <person name="Ma J."/>
        </authorList>
    </citation>
    <scope>NUCLEOTIDE SEQUENCE [LARGE SCALE GENOMIC DNA]</scope>
    <source>
        <strain evidence="7">JCM 16961</strain>
    </source>
</reference>
<dbReference type="GO" id="GO:0003677">
    <property type="term" value="F:DNA binding"/>
    <property type="evidence" value="ECO:0007669"/>
    <property type="project" value="UniProtKB-KW"/>
</dbReference>
<evidence type="ECO:0000259" key="5">
    <source>
        <dbReference type="PROSITE" id="PS50943"/>
    </source>
</evidence>